<feature type="chain" id="PRO_5024323502" evidence="2">
    <location>
        <begin position="27"/>
        <end position="1072"/>
    </location>
</feature>
<evidence type="ECO:0000256" key="2">
    <source>
        <dbReference type="SAM" id="SignalP"/>
    </source>
</evidence>
<dbReference type="InterPro" id="IPR023996">
    <property type="entry name" value="TonB-dep_OMP_SusC/RagA"/>
</dbReference>
<dbReference type="GO" id="GO:0009279">
    <property type="term" value="C:cell outer membrane"/>
    <property type="evidence" value="ECO:0007669"/>
    <property type="project" value="UniProtKB-SubCell"/>
</dbReference>
<evidence type="ECO:0000313" key="5">
    <source>
        <dbReference type="Proteomes" id="UP000324575"/>
    </source>
</evidence>
<feature type="signal peptide" evidence="2">
    <location>
        <begin position="1"/>
        <end position="26"/>
    </location>
</feature>
<dbReference type="NCBIfam" id="TIGR04057">
    <property type="entry name" value="SusC_RagA_signa"/>
    <property type="match status" value="1"/>
</dbReference>
<dbReference type="InterPro" id="IPR037066">
    <property type="entry name" value="Plug_dom_sf"/>
</dbReference>
<dbReference type="SUPFAM" id="SSF49464">
    <property type="entry name" value="Carboxypeptidase regulatory domain-like"/>
    <property type="match status" value="1"/>
</dbReference>
<keyword evidence="2" id="KW-0732">Signal</keyword>
<dbReference type="AlphaFoldDB" id="A0A5M8P3W8"/>
<sequence length="1072" mass="119491">MKNIKHSGILLSLLFVLLCPVQNTFAQQDAIQVEGTITDENNETMIGVNVYVKNDPGFGVVTDVDGKYKLKVKKNVTLVFSYIGYQKQEIDVDGRTLINVKMALSDNNVLNEVVITATGARKKVSVSGAITTVDMKTLRTPTSNLTNALAGNVAGVVAMQLSGEPGSNQSEFWIRGISTFGAGSSALVLVDGFERPFNEINIEDIESFSVLKDASATAIYGSRGANGVIIITTKRGDAGKINISGKAEYGYNTRTRTPDFVDGLTYAKLLNEAKSTRNLEPLYNDMELRIIENNMDPDLYPNVNWKDVLLKDGAETYRASVNLSGGGTTARYFVSGSYVNEGGMYKTDKALKDYNTNSNLERYNYRMNFDIDITSTTLLRTGVSGFLEKQNRAGLSQTFFYDEDHDISYRLVNGDGINIWKSIMGYSPLATPLMYSNGLTPAYGTGDLTNPWVIATQTGYNEFWRSKIENNITLEQNFDFITKGLRFAGRFAYDSDGKNNIQRVLWPEQHNTQRRRDSSGNLVFYRVSTDLIMQQNSNSWGERVYNLEGDLSYNRLFNQTHNVGVFVKYAQRERAETSNVGTSIPRGIPRRDQSLSGRISYDLLSRYFVEFNGGYTGSEVFKTGHQFGFFPAISGAWNISEEPLVKNLTSIFDMLKVRYSYGQVGNNKIKQGDDEIRFPYVGAVGSTDLSGYNYGDLNSPNYSDLATERSLADYPGLRVTTLAADYLTWEVATKHNLGLDFSFWNNKFSGAIDVFKDTRSDIYMQRSHLSDMTGLSYLSNLNGNHNPWANIGKMENRGFDGQFNFNQKAGAVDLTMRGNITYFRNKVLEYDEEANALPYKMTQGYRWEQAKGLIALGLFEDYADIRNSPKQEFGAYMPGDIKYKDINGDGLINGNDEVAIGATRVPSLVYGLGASATWKGLDLNVHFQGSGKSSYFINGPAVYPFSEILAGNALPWGNILTDLVGNYWSESNPDPNAKYPRLSYGGNANNYHTSTYWLRDGAYLRFKTLEIGYTIPKQITNKAHIGNVRLHFIGSNLFVWDTLKLWDPELGSGNGMAYPISKSFTAGLTINL</sequence>
<evidence type="ECO:0000256" key="1">
    <source>
        <dbReference type="PROSITE-ProRule" id="PRU01360"/>
    </source>
</evidence>
<dbReference type="NCBIfam" id="TIGR04056">
    <property type="entry name" value="OMP_RagA_SusC"/>
    <property type="match status" value="1"/>
</dbReference>
<comment type="subcellular location">
    <subcellularLocation>
        <location evidence="1">Cell outer membrane</location>
        <topology evidence="1">Multi-pass membrane protein</topology>
    </subcellularLocation>
</comment>
<dbReference type="PROSITE" id="PS52016">
    <property type="entry name" value="TONB_DEPENDENT_REC_3"/>
    <property type="match status" value="1"/>
</dbReference>
<dbReference type="Pfam" id="PF13715">
    <property type="entry name" value="CarbopepD_reg_2"/>
    <property type="match status" value="1"/>
</dbReference>
<feature type="domain" description="TonB-dependent receptor plug" evidence="3">
    <location>
        <begin position="123"/>
        <end position="228"/>
    </location>
</feature>
<keyword evidence="1" id="KW-0812">Transmembrane</keyword>
<comment type="caution">
    <text evidence="4">The sequence shown here is derived from an EMBL/GenBank/DDBJ whole genome shotgun (WGS) entry which is preliminary data.</text>
</comment>
<keyword evidence="4" id="KW-0675">Receptor</keyword>
<keyword evidence="1" id="KW-0813">Transport</keyword>
<accession>A0A5M8P3W8</accession>
<dbReference type="SUPFAM" id="SSF56935">
    <property type="entry name" value="Porins"/>
    <property type="match status" value="1"/>
</dbReference>
<reference evidence="4 5" key="1">
    <citation type="submission" date="2019-03" db="EMBL/GenBank/DDBJ databases">
        <title>Single cell metagenomics reveals metabolic interactions within the superorganism composed of flagellate Streblomastix strix and complex community of Bacteroidetes bacteria on its surface.</title>
        <authorList>
            <person name="Treitli S.C."/>
            <person name="Kolisko M."/>
            <person name="Husnik F."/>
            <person name="Keeling P."/>
            <person name="Hampl V."/>
        </authorList>
    </citation>
    <scope>NUCLEOTIDE SEQUENCE [LARGE SCALE GENOMIC DNA]</scope>
    <source>
        <strain evidence="4">St1</strain>
    </source>
</reference>
<dbReference type="Gene3D" id="2.170.130.10">
    <property type="entry name" value="TonB-dependent receptor, plug domain"/>
    <property type="match status" value="1"/>
</dbReference>
<gene>
    <name evidence="4" type="ORF">EZS26_000911</name>
</gene>
<dbReference type="InterPro" id="IPR039426">
    <property type="entry name" value="TonB-dep_rcpt-like"/>
</dbReference>
<keyword evidence="1" id="KW-0472">Membrane</keyword>
<dbReference type="Gene3D" id="2.60.40.1120">
    <property type="entry name" value="Carboxypeptidase-like, regulatory domain"/>
    <property type="match status" value="1"/>
</dbReference>
<evidence type="ECO:0000259" key="3">
    <source>
        <dbReference type="Pfam" id="PF07715"/>
    </source>
</evidence>
<proteinExistence type="inferred from homology"/>
<protein>
    <submittedName>
        <fullName evidence="4">TonB-dependent receptor SusC</fullName>
    </submittedName>
</protein>
<dbReference type="Proteomes" id="UP000324575">
    <property type="component" value="Unassembled WGS sequence"/>
</dbReference>
<dbReference type="FunFam" id="2.60.40.1120:FF:000003">
    <property type="entry name" value="Outer membrane protein Omp121"/>
    <property type="match status" value="1"/>
</dbReference>
<evidence type="ECO:0000313" key="4">
    <source>
        <dbReference type="EMBL" id="KAA6303016.1"/>
    </source>
</evidence>
<organism evidence="4 5">
    <name type="scientific">Candidatus Ordinivivax streblomastigis</name>
    <dbReference type="NCBI Taxonomy" id="2540710"/>
    <lineage>
        <taxon>Bacteria</taxon>
        <taxon>Pseudomonadati</taxon>
        <taxon>Bacteroidota</taxon>
        <taxon>Bacteroidia</taxon>
        <taxon>Bacteroidales</taxon>
        <taxon>Candidatus Ordinivivax</taxon>
    </lineage>
</organism>
<dbReference type="FunFam" id="2.170.130.10:FF:000003">
    <property type="entry name" value="SusC/RagA family TonB-linked outer membrane protein"/>
    <property type="match status" value="1"/>
</dbReference>
<dbReference type="Pfam" id="PF07715">
    <property type="entry name" value="Plug"/>
    <property type="match status" value="1"/>
</dbReference>
<keyword evidence="1" id="KW-1134">Transmembrane beta strand</keyword>
<keyword evidence="1" id="KW-0998">Cell outer membrane</keyword>
<dbReference type="EMBL" id="SNRX01000004">
    <property type="protein sequence ID" value="KAA6303016.1"/>
    <property type="molecule type" value="Genomic_DNA"/>
</dbReference>
<name>A0A5M8P3W8_9BACT</name>
<comment type="similarity">
    <text evidence="1">Belongs to the TonB-dependent receptor family.</text>
</comment>
<dbReference type="InterPro" id="IPR008969">
    <property type="entry name" value="CarboxyPept-like_regulatory"/>
</dbReference>
<dbReference type="InterPro" id="IPR023997">
    <property type="entry name" value="TonB-dep_OMP_SusC/RagA_CS"/>
</dbReference>
<dbReference type="InterPro" id="IPR012910">
    <property type="entry name" value="Plug_dom"/>
</dbReference>